<proteinExistence type="predicted"/>
<dbReference type="RefSeq" id="YP_003359133.1">
    <property type="nucleotide sequence ID" value="NC_013698.1"/>
</dbReference>
<evidence type="ECO:0000313" key="2">
    <source>
        <dbReference type="Proteomes" id="UP000002628"/>
    </source>
</evidence>
<accession>D0U226</accession>
<name>D0U226_9CAUD</name>
<organism evidence="1 2">
    <name type="scientific">Clavibacter phage CMP1</name>
    <dbReference type="NCBI Taxonomy" id="686439"/>
    <lineage>
        <taxon>Viruses</taxon>
        <taxon>Duplodnaviria</taxon>
        <taxon>Heunggongvirae</taxon>
        <taxon>Uroviricota</taxon>
        <taxon>Caudoviricetes</taxon>
        <taxon>Cimpunavirus</taxon>
        <taxon>Cimpunavirus CMP1</taxon>
    </lineage>
</organism>
<reference evidence="1 2" key="1">
    <citation type="journal article" date="2010" name="Microbiology">
        <title>The endolysins of bacteriophages CMP1 and CN77 are specific for the lysis of Clavibacter michiganensis strains.</title>
        <authorList>
            <person name="Wittmann J."/>
            <person name="Eichenlaub R."/>
            <person name="Dreiseikelmann B."/>
        </authorList>
    </citation>
    <scope>NUCLEOTIDE SEQUENCE [LARGE SCALE GENOMIC DNA]</scope>
</reference>
<dbReference type="Proteomes" id="UP000002628">
    <property type="component" value="Segment"/>
</dbReference>
<dbReference type="GeneID" id="8684228"/>
<sequence length="88" mass="10117">MSYVQKKEITKADGSVVVTHYVNSGKPGAKTREERDDMYDEIAFWYAEKYGDNQIALKAMCSSRTVSRWRSRMNLPRNPHSNKTGLTD</sequence>
<dbReference type="KEGG" id="vg:8684228"/>
<evidence type="ECO:0000313" key="1">
    <source>
        <dbReference type="EMBL" id="ACY35938.1"/>
    </source>
</evidence>
<keyword evidence="2" id="KW-1185">Reference proteome</keyword>
<gene>
    <name evidence="1" type="ORF">CMP1-42</name>
</gene>
<protein>
    <submittedName>
        <fullName evidence="1">Uncharacterized protein</fullName>
    </submittedName>
</protein>
<dbReference type="EMBL" id="GQ241246">
    <property type="protein sequence ID" value="ACY35938.1"/>
    <property type="molecule type" value="Genomic_DNA"/>
</dbReference>